<accession>A0AAU9EEY6</accession>
<dbReference type="EMBL" id="AP028679">
    <property type="protein sequence ID" value="BEQ13799.1"/>
    <property type="molecule type" value="Genomic_DNA"/>
</dbReference>
<evidence type="ECO:0000313" key="3">
    <source>
        <dbReference type="Proteomes" id="UP001366166"/>
    </source>
</evidence>
<feature type="signal peptide" evidence="1">
    <location>
        <begin position="1"/>
        <end position="25"/>
    </location>
</feature>
<sequence length="338" mass="36891">MSRKNLSRALLTGALLLTLAIPAQAAKTLKMATIAPGSSAYLTMTTMATMINQAQDQLQIKVDATGAATKHMIDVAKGKIDLCMTNPNIYAFMKNQKAMYKKLKDAPALAKDLRLLFWFPYGQYHFVTYADAGIKQLKDMKGKRVFLGPPGGGAWAAAREWVAAVTGMEPNKDFDNVKGSWSSAFQGFQDRQFDVYVAGGIAPFPTVEQLSLTNKLHLLGLTKAEYDANPAAIKVTTKTGRELGIIPAGIYGKGVDNTTDVYTLGSIVGVCVNQKMDEATAYEVVKLFWEQAKKNTKTHPWLKHLTMQYAVRAGGMQLHPGAAKYYKEQGIKIPAGSE</sequence>
<protein>
    <submittedName>
        <fullName evidence="2">C4-dicarboxylate ABC transporter substrate-binding protein</fullName>
    </submittedName>
</protein>
<dbReference type="PANTHER" id="PTHR42941">
    <property type="entry name" value="SLL1037 PROTEIN"/>
    <property type="match status" value="1"/>
</dbReference>
<name>A0AAU9EEY6_9BACT</name>
<dbReference type="InterPro" id="IPR011852">
    <property type="entry name" value="TRAP_TAXI"/>
</dbReference>
<dbReference type="SUPFAM" id="SSF53850">
    <property type="entry name" value="Periplasmic binding protein-like II"/>
    <property type="match status" value="1"/>
</dbReference>
<evidence type="ECO:0000313" key="2">
    <source>
        <dbReference type="EMBL" id="BEQ13799.1"/>
    </source>
</evidence>
<evidence type="ECO:0000256" key="1">
    <source>
        <dbReference type="SAM" id="SignalP"/>
    </source>
</evidence>
<keyword evidence="3" id="KW-1185">Reference proteome</keyword>
<dbReference type="Gene3D" id="3.40.190.10">
    <property type="entry name" value="Periplasmic binding protein-like II"/>
    <property type="match status" value="2"/>
</dbReference>
<dbReference type="PANTHER" id="PTHR42941:SF1">
    <property type="entry name" value="SLL1037 PROTEIN"/>
    <property type="match status" value="1"/>
</dbReference>
<gene>
    <name evidence="2" type="ORF">FAK_08650</name>
</gene>
<dbReference type="Proteomes" id="UP001366166">
    <property type="component" value="Chromosome"/>
</dbReference>
<dbReference type="KEGG" id="dmp:FAK_08650"/>
<dbReference type="NCBIfam" id="TIGR02122">
    <property type="entry name" value="TRAP_TAXI"/>
    <property type="match status" value="1"/>
</dbReference>
<keyword evidence="1" id="KW-0732">Signal</keyword>
<organism evidence="2 3">
    <name type="scientific">Desulfoferula mesophila</name>
    <dbReference type="NCBI Taxonomy" id="3058419"/>
    <lineage>
        <taxon>Bacteria</taxon>
        <taxon>Pseudomonadati</taxon>
        <taxon>Thermodesulfobacteriota</taxon>
        <taxon>Desulfarculia</taxon>
        <taxon>Desulfarculales</taxon>
        <taxon>Desulfarculaceae</taxon>
        <taxon>Desulfoferula</taxon>
    </lineage>
</organism>
<reference evidence="3" key="1">
    <citation type="journal article" date="2023" name="Arch. Microbiol.">
        <title>Desulfoferula mesophilus gen. nov. sp. nov., a mesophilic sulfate-reducing bacterium isolated from a brackish lake sediment.</title>
        <authorList>
            <person name="Watanabe T."/>
            <person name="Yabe T."/>
            <person name="Tsuji J.M."/>
            <person name="Fukui M."/>
        </authorList>
    </citation>
    <scope>NUCLEOTIDE SEQUENCE [LARGE SCALE GENOMIC DNA]</scope>
    <source>
        <strain evidence="3">12FAK</strain>
    </source>
</reference>
<dbReference type="AlphaFoldDB" id="A0AAU9EEY6"/>
<feature type="chain" id="PRO_5043594325" evidence="1">
    <location>
        <begin position="26"/>
        <end position="338"/>
    </location>
</feature>
<proteinExistence type="predicted"/>
<dbReference type="RefSeq" id="WP_338605545.1">
    <property type="nucleotide sequence ID" value="NZ_AP028679.1"/>
</dbReference>
<dbReference type="Pfam" id="PF16868">
    <property type="entry name" value="NMT1_3"/>
    <property type="match status" value="1"/>
</dbReference>